<dbReference type="GO" id="GO:0005829">
    <property type="term" value="C:cytosol"/>
    <property type="evidence" value="ECO:0007669"/>
    <property type="project" value="TreeGrafter"/>
</dbReference>
<accession>E8U9U8</accession>
<dbReference type="InterPro" id="IPR017926">
    <property type="entry name" value="GATASE"/>
</dbReference>
<dbReference type="PROSITE" id="PS51273">
    <property type="entry name" value="GATASE_TYPE_1"/>
    <property type="match status" value="1"/>
</dbReference>
<dbReference type="Pfam" id="PF00117">
    <property type="entry name" value="GATase"/>
    <property type="match status" value="1"/>
</dbReference>
<dbReference type="CDD" id="cd04301">
    <property type="entry name" value="NAT_SF"/>
    <property type="match status" value="1"/>
</dbReference>
<dbReference type="OrthoDB" id="9804328at2"/>
<dbReference type="EMBL" id="CP002454">
    <property type="protein sequence ID" value="ADV67837.1"/>
    <property type="molecule type" value="Genomic_DNA"/>
</dbReference>
<dbReference type="STRING" id="709986.Deima_2197"/>
<dbReference type="PRINTS" id="PR00096">
    <property type="entry name" value="GATASE"/>
</dbReference>
<dbReference type="InterPro" id="IPR006221">
    <property type="entry name" value="TrpG/PapA_dom"/>
</dbReference>
<dbReference type="InterPro" id="IPR016181">
    <property type="entry name" value="Acyl_CoA_acyltransferase"/>
</dbReference>
<dbReference type="KEGG" id="dmr:Deima_2197"/>
<dbReference type="PRINTS" id="PR00097">
    <property type="entry name" value="ANTSNTHASEII"/>
</dbReference>
<dbReference type="InterPro" id="IPR000182">
    <property type="entry name" value="GNAT_dom"/>
</dbReference>
<dbReference type="eggNOG" id="COG0512">
    <property type="taxonomic scope" value="Bacteria"/>
</dbReference>
<dbReference type="GO" id="GO:0004049">
    <property type="term" value="F:anthranilate synthase activity"/>
    <property type="evidence" value="ECO:0007669"/>
    <property type="project" value="UniProtKB-EC"/>
</dbReference>
<reference evidence="4" key="2">
    <citation type="submission" date="2011-01" db="EMBL/GenBank/DDBJ databases">
        <title>The complete genome of Deinococcus maricopensis DSM 21211.</title>
        <authorList>
            <consortium name="US DOE Joint Genome Institute (JGI-PGF)"/>
            <person name="Lucas S."/>
            <person name="Copeland A."/>
            <person name="Lapidus A."/>
            <person name="Goodwin L."/>
            <person name="Pitluck S."/>
            <person name="Kyrpides N."/>
            <person name="Mavromatis K."/>
            <person name="Pagani I."/>
            <person name="Ivanova N."/>
            <person name="Ovchinnikova G."/>
            <person name="Zeytun A."/>
            <person name="Detter J.C."/>
            <person name="Han C."/>
            <person name="Land M."/>
            <person name="Hauser L."/>
            <person name="Markowitz V."/>
            <person name="Cheng J.-F."/>
            <person name="Hugenholtz P."/>
            <person name="Woyke T."/>
            <person name="Wu D."/>
            <person name="Pukall R."/>
            <person name="Gehrich-Schroeter G."/>
            <person name="Brambilla E."/>
            <person name="Klenk H.-P."/>
            <person name="Eisen J.A."/>
        </authorList>
    </citation>
    <scope>NUCLEOTIDE SEQUENCE [LARGE SCALE GENOMIC DNA]</scope>
    <source>
        <strain evidence="4">DSM 21211 / LMG 22137 / NRRL B-23946 / LB-34</strain>
    </source>
</reference>
<dbReference type="GO" id="GO:0000162">
    <property type="term" value="P:L-tryptophan biosynthetic process"/>
    <property type="evidence" value="ECO:0007669"/>
    <property type="project" value="TreeGrafter"/>
</dbReference>
<evidence type="ECO:0000256" key="1">
    <source>
        <dbReference type="ARBA" id="ARBA00022962"/>
    </source>
</evidence>
<dbReference type="Gene3D" id="3.40.50.880">
    <property type="match status" value="1"/>
</dbReference>
<dbReference type="FunFam" id="3.40.50.880:FF:000003">
    <property type="entry name" value="Anthranilate synthase component II"/>
    <property type="match status" value="1"/>
</dbReference>
<dbReference type="HOGENOM" id="CLU_755906_0_0_0"/>
<evidence type="ECO:0000313" key="3">
    <source>
        <dbReference type="EMBL" id="ADV67837.1"/>
    </source>
</evidence>
<dbReference type="PRINTS" id="PR00099">
    <property type="entry name" value="CPSGATASE"/>
</dbReference>
<gene>
    <name evidence="3" type="ordered locus">Deima_2197</name>
</gene>
<evidence type="ECO:0000313" key="4">
    <source>
        <dbReference type="Proteomes" id="UP000008635"/>
    </source>
</evidence>
<keyword evidence="4" id="KW-1185">Reference proteome</keyword>
<dbReference type="PROSITE" id="PS51186">
    <property type="entry name" value="GNAT"/>
    <property type="match status" value="1"/>
</dbReference>
<sequence length="366" mass="39675">MTLRIDRAEARDLPGILTLQRLAFAPEAERYPDAHARGELAPLTQTLDDLHAEHARRLMLKGTVNGELVASVRGHVDDEGVAHLGRLIVHPDHQGRGHGAALLRAIEQRLNAHTSALFTDSRNAANLRLYTRLGYATHGQPRPGPVPLIALHKRKAPVTDPAPLRVLVIDNYDSFTYNLVQALGTLGADLTVWRNDAFTLAGVRALNPDAIVVSPGPCTPTEAGLSVDVIRTFAPTHPTLGVCLGHQSIGAAYGATVTRAHTPVHGKTSAVQHDGSGLFAGLAPDVTVTRYHSLIVRDLPGDLVPVAWTDDPDERVLMALRHRTYPLHGVQFHPESIATPDGERMLANFLDLARAHRHARTAQEAR</sequence>
<dbReference type="GO" id="GO:0016747">
    <property type="term" value="F:acyltransferase activity, transferring groups other than amino-acyl groups"/>
    <property type="evidence" value="ECO:0007669"/>
    <property type="project" value="InterPro"/>
</dbReference>
<proteinExistence type="predicted"/>
<dbReference type="SUPFAM" id="SSF55729">
    <property type="entry name" value="Acyl-CoA N-acyltransferases (Nat)"/>
    <property type="match status" value="1"/>
</dbReference>
<dbReference type="PANTHER" id="PTHR43418">
    <property type="entry name" value="MULTIFUNCTIONAL TRYPTOPHAN BIOSYNTHESIS PROTEIN-RELATED"/>
    <property type="match status" value="1"/>
</dbReference>
<dbReference type="PANTHER" id="PTHR43418:SF4">
    <property type="entry name" value="MULTIFUNCTIONAL TRYPTOPHAN BIOSYNTHESIS PROTEIN"/>
    <property type="match status" value="1"/>
</dbReference>
<reference evidence="3 4" key="1">
    <citation type="journal article" date="2011" name="Stand. Genomic Sci.">
        <title>Complete genome sequence of Deinococcus maricopensis type strain (LB-34).</title>
        <authorList>
            <person name="Pukall R."/>
            <person name="Zeytun A."/>
            <person name="Lucas S."/>
            <person name="Lapidus A."/>
            <person name="Hammon N."/>
            <person name="Deshpande S."/>
            <person name="Nolan M."/>
            <person name="Cheng J.F."/>
            <person name="Pitluck S."/>
            <person name="Liolios K."/>
            <person name="Pagani I."/>
            <person name="Mikhailova N."/>
            <person name="Ivanova N."/>
            <person name="Mavromatis K."/>
            <person name="Pati A."/>
            <person name="Tapia R."/>
            <person name="Han C."/>
            <person name="Goodwin L."/>
            <person name="Chen A."/>
            <person name="Palaniappan K."/>
            <person name="Land M."/>
            <person name="Hauser L."/>
            <person name="Chang Y.J."/>
            <person name="Jeffries C.D."/>
            <person name="Brambilla E.M."/>
            <person name="Rohde M."/>
            <person name="Goker M."/>
            <person name="Detter J.C."/>
            <person name="Woyke T."/>
            <person name="Bristow J."/>
            <person name="Eisen J.A."/>
            <person name="Markowitz V."/>
            <person name="Hugenholtz P."/>
            <person name="Kyrpides N.C."/>
            <person name="Klenk H.P."/>
        </authorList>
    </citation>
    <scope>NUCLEOTIDE SEQUENCE [LARGE SCALE GENOMIC DNA]</scope>
    <source>
        <strain evidence="4">DSM 21211 / LMG 22137 / NRRL B-23946 / LB-34</strain>
    </source>
</reference>
<dbReference type="InterPro" id="IPR050472">
    <property type="entry name" value="Anth_synth/Amidotransfase"/>
</dbReference>
<keyword evidence="3" id="KW-0808">Transferase</keyword>
<keyword evidence="3" id="KW-0456">Lyase</keyword>
<name>E8U9U8_DEIML</name>
<keyword evidence="1 3" id="KW-0315">Glutamine amidotransferase</keyword>
<protein>
    <submittedName>
        <fullName evidence="3">Glutamine amidotransferase of anthranilate synthase</fullName>
        <ecNumber evidence="3">4.1.3.27</ecNumber>
    </submittedName>
</protein>
<feature type="domain" description="N-acetyltransferase" evidence="2">
    <location>
        <begin position="3"/>
        <end position="158"/>
    </location>
</feature>
<evidence type="ECO:0000259" key="2">
    <source>
        <dbReference type="PROSITE" id="PS51186"/>
    </source>
</evidence>
<dbReference type="AlphaFoldDB" id="E8U9U8"/>
<dbReference type="CDD" id="cd01743">
    <property type="entry name" value="GATase1_Anthranilate_Synthase"/>
    <property type="match status" value="1"/>
</dbReference>
<dbReference type="RefSeq" id="WP_013557342.1">
    <property type="nucleotide sequence ID" value="NC_014958.1"/>
</dbReference>
<dbReference type="Pfam" id="PF00583">
    <property type="entry name" value="Acetyltransf_1"/>
    <property type="match status" value="1"/>
</dbReference>
<dbReference type="InterPro" id="IPR029062">
    <property type="entry name" value="Class_I_gatase-like"/>
</dbReference>
<dbReference type="MEROPS" id="C26.955"/>
<dbReference type="SUPFAM" id="SSF52317">
    <property type="entry name" value="Class I glutamine amidotransferase-like"/>
    <property type="match status" value="1"/>
</dbReference>
<organism evidence="3 4">
    <name type="scientific">Deinococcus maricopensis (strain DSM 21211 / LMG 22137 / NRRL B-23946 / LB-34)</name>
    <dbReference type="NCBI Taxonomy" id="709986"/>
    <lineage>
        <taxon>Bacteria</taxon>
        <taxon>Thermotogati</taxon>
        <taxon>Deinococcota</taxon>
        <taxon>Deinococci</taxon>
        <taxon>Deinococcales</taxon>
        <taxon>Deinococcaceae</taxon>
        <taxon>Deinococcus</taxon>
    </lineage>
</organism>
<dbReference type="Proteomes" id="UP000008635">
    <property type="component" value="Chromosome"/>
</dbReference>
<dbReference type="NCBIfam" id="TIGR00566">
    <property type="entry name" value="trpG_papA"/>
    <property type="match status" value="1"/>
</dbReference>
<dbReference type="Gene3D" id="3.40.630.30">
    <property type="match status" value="1"/>
</dbReference>
<dbReference type="EC" id="4.1.3.27" evidence="3"/>